<name>N1RYE9_FUSC4</name>
<dbReference type="Proteomes" id="UP000016929">
    <property type="component" value="Unassembled WGS sequence"/>
</dbReference>
<evidence type="ECO:0008006" key="3">
    <source>
        <dbReference type="Google" id="ProtNLM"/>
    </source>
</evidence>
<dbReference type="InterPro" id="IPR011333">
    <property type="entry name" value="SKP1/BTB/POZ_sf"/>
</dbReference>
<dbReference type="EMBL" id="KB726570">
    <property type="protein sequence ID" value="EMT67255.1"/>
    <property type="molecule type" value="Genomic_DNA"/>
</dbReference>
<evidence type="ECO:0000313" key="2">
    <source>
        <dbReference type="Proteomes" id="UP000016929"/>
    </source>
</evidence>
<keyword evidence="2" id="KW-1185">Reference proteome</keyword>
<reference evidence="2" key="2">
    <citation type="journal article" date="2014" name="PLoS ONE">
        <title>Genome and Transcriptome Analysis of the Fungal Pathogen Fusarium oxysporum f. sp. cubense Causing Banana Vascular Wilt Disease.</title>
        <authorList>
            <person name="Guo L."/>
            <person name="Han L."/>
            <person name="Yang L."/>
            <person name="Zeng H."/>
            <person name="Fan D."/>
            <person name="Zhu Y."/>
            <person name="Feng Y."/>
            <person name="Wang G."/>
            <person name="Peng C."/>
            <person name="Jiang X."/>
            <person name="Zhou D."/>
            <person name="Ni P."/>
            <person name="Liang C."/>
            <person name="Liu L."/>
            <person name="Wang J."/>
            <person name="Mao C."/>
            <person name="Fang X."/>
            <person name="Peng M."/>
            <person name="Huang J."/>
        </authorList>
    </citation>
    <scope>NUCLEOTIDE SEQUENCE [LARGE SCALE GENOMIC DNA]</scope>
    <source>
        <strain evidence="2">race 4</strain>
    </source>
</reference>
<gene>
    <name evidence="1" type="ORF">FOC4_g10005329</name>
</gene>
<dbReference type="AlphaFoldDB" id="N1RYE9"/>
<dbReference type="HOGENOM" id="CLU_2164347_0_0_1"/>
<accession>N1RYE9</accession>
<sequence length="111" mass="12911">INLPDDDPAVFGLFVEWLYYGTYNDFTSPSSSNIHARCWGLGHKLLCNEFKNYAMGRLYKQHMEFSMACEDVEYAYANTSLTSKLRQFYMILSNKPSQTQRNCVDLLEIVM</sequence>
<evidence type="ECO:0000313" key="1">
    <source>
        <dbReference type="EMBL" id="EMT67255.1"/>
    </source>
</evidence>
<dbReference type="STRING" id="1229665.N1RYE9"/>
<protein>
    <recommendedName>
        <fullName evidence="3">BTB domain-containing protein</fullName>
    </recommendedName>
</protein>
<organism evidence="1 2">
    <name type="scientific">Fusarium oxysporum f. sp. cubense (strain race 4)</name>
    <name type="common">Panama disease fungus</name>
    <dbReference type="NCBI Taxonomy" id="2502994"/>
    <lineage>
        <taxon>Eukaryota</taxon>
        <taxon>Fungi</taxon>
        <taxon>Dikarya</taxon>
        <taxon>Ascomycota</taxon>
        <taxon>Pezizomycotina</taxon>
        <taxon>Sordariomycetes</taxon>
        <taxon>Hypocreomycetidae</taxon>
        <taxon>Hypocreales</taxon>
        <taxon>Nectriaceae</taxon>
        <taxon>Fusarium</taxon>
        <taxon>Fusarium oxysporum species complex</taxon>
    </lineage>
</organism>
<dbReference type="OrthoDB" id="1022638at2759"/>
<feature type="non-terminal residue" evidence="1">
    <location>
        <position position="1"/>
    </location>
</feature>
<proteinExistence type="predicted"/>
<reference evidence="2" key="1">
    <citation type="submission" date="2012-09" db="EMBL/GenBank/DDBJ databases">
        <title>Genome sequencing and comparative transcriptomics of race 1 and race 4 of banana pathogen: Fusarium oxysporum f. sp. cubense.</title>
        <authorList>
            <person name="Fang X."/>
            <person name="Huang J."/>
        </authorList>
    </citation>
    <scope>NUCLEOTIDE SEQUENCE [LARGE SCALE GENOMIC DNA]</scope>
    <source>
        <strain evidence="2">race 4</strain>
    </source>
</reference>
<dbReference type="Gene3D" id="3.30.710.10">
    <property type="entry name" value="Potassium Channel Kv1.1, Chain A"/>
    <property type="match status" value="1"/>
</dbReference>